<dbReference type="PANTHER" id="PTHR40626:SF35">
    <property type="entry name" value="FINGER DOMAIN PROTEIN, PUTATIVE-RELATED"/>
    <property type="match status" value="1"/>
</dbReference>
<dbReference type="GO" id="GO:0000981">
    <property type="term" value="F:DNA-binding transcription factor activity, RNA polymerase II-specific"/>
    <property type="evidence" value="ECO:0007669"/>
    <property type="project" value="InterPro"/>
</dbReference>
<evidence type="ECO:0000259" key="9">
    <source>
        <dbReference type="PROSITE" id="PS50157"/>
    </source>
</evidence>
<dbReference type="SMART" id="SM00355">
    <property type="entry name" value="ZnF_C2H2"/>
    <property type="match status" value="2"/>
</dbReference>
<keyword evidence="5" id="KW-0862">Zinc</keyword>
<dbReference type="EMBL" id="JAGPYM010000019">
    <property type="protein sequence ID" value="KAH6884927.1"/>
    <property type="molecule type" value="Genomic_DNA"/>
</dbReference>
<dbReference type="GO" id="GO:0008270">
    <property type="term" value="F:zinc ion binding"/>
    <property type="evidence" value="ECO:0007669"/>
    <property type="project" value="UniProtKB-KW"/>
</dbReference>
<evidence type="ECO:0000313" key="11">
    <source>
        <dbReference type="Proteomes" id="UP000777438"/>
    </source>
</evidence>
<dbReference type="InterPro" id="IPR007219">
    <property type="entry name" value="XnlR_reg_dom"/>
</dbReference>
<evidence type="ECO:0000256" key="2">
    <source>
        <dbReference type="ARBA" id="ARBA00022723"/>
    </source>
</evidence>
<keyword evidence="3" id="KW-0677">Repeat</keyword>
<dbReference type="CDD" id="cd12148">
    <property type="entry name" value="fungal_TF_MHR"/>
    <property type="match status" value="1"/>
</dbReference>
<evidence type="ECO:0000256" key="5">
    <source>
        <dbReference type="ARBA" id="ARBA00022833"/>
    </source>
</evidence>
<evidence type="ECO:0000256" key="8">
    <source>
        <dbReference type="SAM" id="MobiDB-lite"/>
    </source>
</evidence>
<keyword evidence="4 7" id="KW-0863">Zinc-finger</keyword>
<name>A0A9P8VY60_9HYPO</name>
<evidence type="ECO:0000256" key="1">
    <source>
        <dbReference type="ARBA" id="ARBA00004123"/>
    </source>
</evidence>
<dbReference type="SUPFAM" id="SSF57667">
    <property type="entry name" value="beta-beta-alpha zinc fingers"/>
    <property type="match status" value="1"/>
</dbReference>
<dbReference type="AlphaFoldDB" id="A0A9P8VY60"/>
<evidence type="ECO:0000256" key="4">
    <source>
        <dbReference type="ARBA" id="ARBA00022771"/>
    </source>
</evidence>
<dbReference type="GO" id="GO:0000785">
    <property type="term" value="C:chromatin"/>
    <property type="evidence" value="ECO:0007669"/>
    <property type="project" value="TreeGrafter"/>
</dbReference>
<evidence type="ECO:0000256" key="6">
    <source>
        <dbReference type="ARBA" id="ARBA00023242"/>
    </source>
</evidence>
<feature type="region of interest" description="Disordered" evidence="8">
    <location>
        <begin position="54"/>
        <end position="95"/>
    </location>
</feature>
<dbReference type="PROSITE" id="PS50157">
    <property type="entry name" value="ZINC_FINGER_C2H2_2"/>
    <property type="match status" value="1"/>
</dbReference>
<keyword evidence="6" id="KW-0539">Nucleus</keyword>
<dbReference type="Pfam" id="PF04082">
    <property type="entry name" value="Fungal_trans"/>
    <property type="match status" value="1"/>
</dbReference>
<organism evidence="10 11">
    <name type="scientific">Thelonectria olida</name>
    <dbReference type="NCBI Taxonomy" id="1576542"/>
    <lineage>
        <taxon>Eukaryota</taxon>
        <taxon>Fungi</taxon>
        <taxon>Dikarya</taxon>
        <taxon>Ascomycota</taxon>
        <taxon>Pezizomycotina</taxon>
        <taxon>Sordariomycetes</taxon>
        <taxon>Hypocreomycetidae</taxon>
        <taxon>Hypocreales</taxon>
        <taxon>Nectriaceae</taxon>
        <taxon>Thelonectria</taxon>
    </lineage>
</organism>
<dbReference type="InterPro" id="IPR013087">
    <property type="entry name" value="Znf_C2H2_type"/>
</dbReference>
<reference evidence="10 11" key="1">
    <citation type="journal article" date="2021" name="Nat. Commun.">
        <title>Genetic determinants of endophytism in the Arabidopsis root mycobiome.</title>
        <authorList>
            <person name="Mesny F."/>
            <person name="Miyauchi S."/>
            <person name="Thiergart T."/>
            <person name="Pickel B."/>
            <person name="Atanasova L."/>
            <person name="Karlsson M."/>
            <person name="Huettel B."/>
            <person name="Barry K.W."/>
            <person name="Haridas S."/>
            <person name="Chen C."/>
            <person name="Bauer D."/>
            <person name="Andreopoulos W."/>
            <person name="Pangilinan J."/>
            <person name="LaButti K."/>
            <person name="Riley R."/>
            <person name="Lipzen A."/>
            <person name="Clum A."/>
            <person name="Drula E."/>
            <person name="Henrissat B."/>
            <person name="Kohler A."/>
            <person name="Grigoriev I.V."/>
            <person name="Martin F.M."/>
            <person name="Hacquard S."/>
        </authorList>
    </citation>
    <scope>NUCLEOTIDE SEQUENCE [LARGE SCALE GENOMIC DNA]</scope>
    <source>
        <strain evidence="10 11">MPI-CAGE-CH-0241</strain>
    </source>
</reference>
<comment type="caution">
    <text evidence="10">The sequence shown here is derived from an EMBL/GenBank/DDBJ whole genome shotgun (WGS) entry which is preliminary data.</text>
</comment>
<evidence type="ECO:0000256" key="3">
    <source>
        <dbReference type="ARBA" id="ARBA00022737"/>
    </source>
</evidence>
<dbReference type="GO" id="GO:0000978">
    <property type="term" value="F:RNA polymerase II cis-regulatory region sequence-specific DNA binding"/>
    <property type="evidence" value="ECO:0007669"/>
    <property type="project" value="InterPro"/>
</dbReference>
<gene>
    <name evidence="10" type="ORF">B0T10DRAFT_492986</name>
</gene>
<dbReference type="InterPro" id="IPR036236">
    <property type="entry name" value="Znf_C2H2_sf"/>
</dbReference>
<dbReference type="Gene3D" id="3.30.160.60">
    <property type="entry name" value="Classic Zinc Finger"/>
    <property type="match status" value="1"/>
</dbReference>
<comment type="subcellular location">
    <subcellularLocation>
        <location evidence="1">Nucleus</location>
    </subcellularLocation>
</comment>
<proteinExistence type="predicted"/>
<evidence type="ECO:0000313" key="10">
    <source>
        <dbReference type="EMBL" id="KAH6884927.1"/>
    </source>
</evidence>
<dbReference type="Proteomes" id="UP000777438">
    <property type="component" value="Unassembled WGS sequence"/>
</dbReference>
<feature type="domain" description="C2H2-type" evidence="9">
    <location>
        <begin position="7"/>
        <end position="35"/>
    </location>
</feature>
<dbReference type="PROSITE" id="PS00028">
    <property type="entry name" value="ZINC_FINGER_C2H2_1"/>
    <property type="match status" value="1"/>
</dbReference>
<dbReference type="PANTHER" id="PTHR40626">
    <property type="entry name" value="MIP31509P"/>
    <property type="match status" value="1"/>
</dbReference>
<accession>A0A9P8VY60</accession>
<keyword evidence="2" id="KW-0479">Metal-binding</keyword>
<dbReference type="InterPro" id="IPR051059">
    <property type="entry name" value="VerF-like"/>
</dbReference>
<dbReference type="OrthoDB" id="8117402at2759"/>
<dbReference type="GO" id="GO:0006351">
    <property type="term" value="P:DNA-templated transcription"/>
    <property type="evidence" value="ECO:0007669"/>
    <property type="project" value="InterPro"/>
</dbReference>
<dbReference type="GO" id="GO:0005634">
    <property type="term" value="C:nucleus"/>
    <property type="evidence" value="ECO:0007669"/>
    <property type="project" value="UniProtKB-SubCell"/>
</dbReference>
<evidence type="ECO:0000256" key="7">
    <source>
        <dbReference type="PROSITE-ProRule" id="PRU00042"/>
    </source>
</evidence>
<sequence>MTSIRPFSCDLCPQTFTRNENLERHRRSRHGDDSRRPFECLHCQTRFSRRDVCKRHTKRCQGRAGRPPTSGDGDADAGASQPTPPVPSFSPIAVADTAGSGHDQAVVDGQTQLFAMTGLSPAEPTNTLLSSQETARTHISAYFDHFHPSFPLLHRPTVGDETPQILRNIIIAIGALYAAQTFSDEDAAVCIQSSQEIWDSGRKELSRLVSVDWRELRRTWIMQAWLLHIIYGAYMGGAARYGKAKTMLRSLVDAAQDLGLLRQTVATSASRPWASTDIRASLANDAQALHNSWILYVNEESMKLSVYALIFLDFHILSPCNLRPLVSPMELDWELPLPRSLWESDTAQTWLETLEGQSSVSFMLELDDSLGFPCPVSRSLSLATQSLMSEITSPYLLSALTASPMATLFVITNIDAFVRDLTRCCYQFPPGLADPSAFHIFTQSQNRQVNAALRHISDVIKERDTLLDGLDGSIWSTIERMVLSIKIALYKPDDLLIGGIVDSTVVAGLATATHMTLGLYSGARRGQLALPGSSSGDDAILVILDEAMDVLLSIYNGDSQAALLEAPWATVTTYRILLAIWRSLRWAARELRTRSLPEGRMHRRYEAPAVIFNAVMEVVQSQQEQQDDYHDAFSLFPSPDEGEERFTRTVLRFWKERNAWALGSSMATVLEEAISAGY</sequence>
<keyword evidence="11" id="KW-1185">Reference proteome</keyword>
<protein>
    <recommendedName>
        <fullName evidence="9">C2H2-type domain-containing protein</fullName>
    </recommendedName>
</protein>